<comment type="subcellular location">
    <subcellularLocation>
        <location evidence="1">Membrane</location>
        <topology evidence="1">Multi-pass membrane protein</topology>
    </subcellularLocation>
</comment>
<dbReference type="PANTHER" id="PTHR21016">
    <property type="entry name" value="BETA-AMYLOID BINDING PROTEIN-RELATED"/>
    <property type="match status" value="1"/>
</dbReference>
<evidence type="ECO:0000256" key="3">
    <source>
        <dbReference type="ARBA" id="ARBA00022692"/>
    </source>
</evidence>
<dbReference type="Pfam" id="PF05154">
    <property type="entry name" value="TM2"/>
    <property type="match status" value="1"/>
</dbReference>
<protein>
    <recommendedName>
        <fullName evidence="10">TM2 domain-containing protein</fullName>
    </recommendedName>
</protein>
<evidence type="ECO:0000256" key="2">
    <source>
        <dbReference type="ARBA" id="ARBA00008284"/>
    </source>
</evidence>
<feature type="chain" id="PRO_5043318552" description="TM2 domain-containing protein" evidence="9">
    <location>
        <begin position="21"/>
        <end position="168"/>
    </location>
</feature>
<dbReference type="GO" id="GO:0016020">
    <property type="term" value="C:membrane"/>
    <property type="evidence" value="ECO:0007669"/>
    <property type="project" value="UniProtKB-SubCell"/>
</dbReference>
<evidence type="ECO:0000256" key="4">
    <source>
        <dbReference type="ARBA" id="ARBA00022729"/>
    </source>
</evidence>
<evidence type="ECO:0000256" key="5">
    <source>
        <dbReference type="ARBA" id="ARBA00022989"/>
    </source>
</evidence>
<keyword evidence="4 9" id="KW-0732">Signal</keyword>
<dbReference type="PANTHER" id="PTHR21016:SF1">
    <property type="entry name" value="TM2 DOMAIN-CONTAINING PROTEIN 1"/>
    <property type="match status" value="1"/>
</dbReference>
<organism evidence="11 12">
    <name type="scientific">Acrasis kona</name>
    <dbReference type="NCBI Taxonomy" id="1008807"/>
    <lineage>
        <taxon>Eukaryota</taxon>
        <taxon>Discoba</taxon>
        <taxon>Heterolobosea</taxon>
        <taxon>Tetramitia</taxon>
        <taxon>Eutetramitia</taxon>
        <taxon>Acrasidae</taxon>
        <taxon>Acrasis</taxon>
    </lineage>
</organism>
<keyword evidence="3 8" id="KW-0812">Transmembrane</keyword>
<accession>A0AAW2YVI5</accession>
<keyword evidence="12" id="KW-1185">Reference proteome</keyword>
<evidence type="ECO:0000256" key="8">
    <source>
        <dbReference type="SAM" id="Phobius"/>
    </source>
</evidence>
<keyword evidence="5 8" id="KW-1133">Transmembrane helix</keyword>
<dbReference type="EMBL" id="JAOPGA020000733">
    <property type="protein sequence ID" value="KAL0481135.1"/>
    <property type="molecule type" value="Genomic_DNA"/>
</dbReference>
<evidence type="ECO:0000256" key="6">
    <source>
        <dbReference type="ARBA" id="ARBA00023136"/>
    </source>
</evidence>
<name>A0AAW2YVI5_9EUKA</name>
<gene>
    <name evidence="11" type="ORF">AKO1_011198</name>
</gene>
<dbReference type="InterPro" id="IPR050932">
    <property type="entry name" value="TM2D1-3-like"/>
</dbReference>
<sequence>MSLALKRVALFFVFIASLEARLLNCTDLFVTQYTCEEPIISPKTYEAQNCLPNNIVYVTCQVRYGVECEGDTSFVESRPCYYTNGYNYYTALSLSIFFGVFGVDRFYLGYVGMGIIKLFTFGLFGVLWLFDIVMISLQMLGPLDGSNMIVGYNGPRMIRFKNVTTINY</sequence>
<evidence type="ECO:0000256" key="7">
    <source>
        <dbReference type="ARBA" id="ARBA00023180"/>
    </source>
</evidence>
<feature type="domain" description="TM2" evidence="10">
    <location>
        <begin position="85"/>
        <end position="133"/>
    </location>
</feature>
<feature type="transmembrane region" description="Helical" evidence="8">
    <location>
        <begin position="86"/>
        <end position="103"/>
    </location>
</feature>
<dbReference type="Proteomes" id="UP001431209">
    <property type="component" value="Unassembled WGS sequence"/>
</dbReference>
<evidence type="ECO:0000313" key="12">
    <source>
        <dbReference type="Proteomes" id="UP001431209"/>
    </source>
</evidence>
<evidence type="ECO:0000259" key="10">
    <source>
        <dbReference type="Pfam" id="PF05154"/>
    </source>
</evidence>
<dbReference type="InterPro" id="IPR007829">
    <property type="entry name" value="TM2"/>
</dbReference>
<feature type="transmembrane region" description="Helical" evidence="8">
    <location>
        <begin position="115"/>
        <end position="137"/>
    </location>
</feature>
<reference evidence="11 12" key="1">
    <citation type="submission" date="2024-03" db="EMBL/GenBank/DDBJ databases">
        <title>The Acrasis kona genome and developmental transcriptomes reveal deep origins of eukaryotic multicellular pathways.</title>
        <authorList>
            <person name="Sheikh S."/>
            <person name="Fu C.-J."/>
            <person name="Brown M.W."/>
            <person name="Baldauf S.L."/>
        </authorList>
    </citation>
    <scope>NUCLEOTIDE SEQUENCE [LARGE SCALE GENOMIC DNA]</scope>
    <source>
        <strain evidence="11 12">ATCC MYA-3509</strain>
    </source>
</reference>
<evidence type="ECO:0000313" key="11">
    <source>
        <dbReference type="EMBL" id="KAL0481135.1"/>
    </source>
</evidence>
<keyword evidence="7" id="KW-0325">Glycoprotein</keyword>
<proteinExistence type="inferred from homology"/>
<keyword evidence="6 8" id="KW-0472">Membrane</keyword>
<comment type="caution">
    <text evidence="11">The sequence shown here is derived from an EMBL/GenBank/DDBJ whole genome shotgun (WGS) entry which is preliminary data.</text>
</comment>
<dbReference type="AlphaFoldDB" id="A0AAW2YVI5"/>
<comment type="similarity">
    <text evidence="2">Belongs to the TM2 family.</text>
</comment>
<evidence type="ECO:0000256" key="1">
    <source>
        <dbReference type="ARBA" id="ARBA00004141"/>
    </source>
</evidence>
<evidence type="ECO:0000256" key="9">
    <source>
        <dbReference type="SAM" id="SignalP"/>
    </source>
</evidence>
<feature type="signal peptide" evidence="9">
    <location>
        <begin position="1"/>
        <end position="20"/>
    </location>
</feature>